<dbReference type="Pfam" id="PF01556">
    <property type="entry name" value="DnaJ_C"/>
    <property type="match status" value="1"/>
</dbReference>
<evidence type="ECO:0000259" key="8">
    <source>
        <dbReference type="PROSITE" id="PS50076"/>
    </source>
</evidence>
<dbReference type="GO" id="GO:0051082">
    <property type="term" value="F:unfolded protein binding"/>
    <property type="evidence" value="ECO:0007669"/>
    <property type="project" value="InterPro"/>
</dbReference>
<dbReference type="InterPro" id="IPR036869">
    <property type="entry name" value="J_dom_sf"/>
</dbReference>
<evidence type="ECO:0000256" key="6">
    <source>
        <dbReference type="PROSITE-ProRule" id="PRU00546"/>
    </source>
</evidence>
<evidence type="ECO:0000256" key="7">
    <source>
        <dbReference type="SAM" id="SignalP"/>
    </source>
</evidence>
<evidence type="ECO:0000256" key="4">
    <source>
        <dbReference type="ARBA" id="ARBA00022833"/>
    </source>
</evidence>
<dbReference type="GO" id="GO:0006457">
    <property type="term" value="P:protein folding"/>
    <property type="evidence" value="ECO:0007669"/>
    <property type="project" value="InterPro"/>
</dbReference>
<keyword evidence="2" id="KW-0677">Repeat</keyword>
<sequence length="381" mass="42474">MLRLSKYSVLLTAFLLAAAICVTAASTDYYKLLGISKSASEKEIKSAYRAQSKKYHPDKNPGNEEAHQKFIEIGDAYEVLSDKEKRSIYDKYGVEGLKNGGGGGGGGQDRGGFGGFGDFFGGFGGFGGQQQHHQQQRQRGHDTDVNIDLTLKEFYNGKDLHFDVVMQNVCNQCEGTGSADGKTHKCGVCQGSGVKMVRRQLAPGMFQQMQMVCDKCSGRGETFTHKCKKCSGARVHKEQRTYDAYIEPGTPRDQFHVIKGESDHSPDWESGDLKLKLREKKNENLGYRRRFSTLYRTEPITLKESLLGNWSREIQTLDDVATVTIQRAKNQITRHGDVEILKGKGMPILDGAEEFGDLIIEYVVIYPGGVEDKAKYMHDEL</sequence>
<dbReference type="SUPFAM" id="SSF57938">
    <property type="entry name" value="DnaJ/Hsp40 cysteine-rich domain"/>
    <property type="match status" value="1"/>
</dbReference>
<dbReference type="GO" id="GO:0001671">
    <property type="term" value="F:ATPase activator activity"/>
    <property type="evidence" value="ECO:0007669"/>
    <property type="project" value="UniProtKB-ARBA"/>
</dbReference>
<dbReference type="CDD" id="cd06257">
    <property type="entry name" value="DnaJ"/>
    <property type="match status" value="1"/>
</dbReference>
<dbReference type="PRINTS" id="PR00625">
    <property type="entry name" value="JDOMAIN"/>
</dbReference>
<dbReference type="InterPro" id="IPR044713">
    <property type="entry name" value="DNJA1/2-like"/>
</dbReference>
<reference evidence="10" key="1">
    <citation type="journal article" date="2021" name="Open Biol.">
        <title>Shared evolutionary footprints suggest mitochondrial oxidative damage underlies multiple complex I losses in fungi.</title>
        <authorList>
            <person name="Schikora-Tamarit M.A."/>
            <person name="Marcet-Houben M."/>
            <person name="Nosek J."/>
            <person name="Gabaldon T."/>
        </authorList>
    </citation>
    <scope>NUCLEOTIDE SEQUENCE</scope>
    <source>
        <strain evidence="10">CBS2887</strain>
    </source>
</reference>
<dbReference type="Pfam" id="PF00226">
    <property type="entry name" value="DnaJ"/>
    <property type="match status" value="1"/>
</dbReference>
<keyword evidence="1 6" id="KW-0479">Metal-binding</keyword>
<dbReference type="InterPro" id="IPR001305">
    <property type="entry name" value="HSP_DnaJ_Cys-rich_dom"/>
</dbReference>
<accession>A0A9P8TJW4</accession>
<dbReference type="EMBL" id="JAEUBG010004634">
    <property type="protein sequence ID" value="KAH3681006.1"/>
    <property type="molecule type" value="Genomic_DNA"/>
</dbReference>
<dbReference type="InterPro" id="IPR036410">
    <property type="entry name" value="HSP_DnaJ_Cys-rich_dom_sf"/>
</dbReference>
<dbReference type="FunFam" id="2.10.230.10:FF:000001">
    <property type="entry name" value="DnaJ subfamily A member 2"/>
    <property type="match status" value="1"/>
</dbReference>
<dbReference type="InterPro" id="IPR001623">
    <property type="entry name" value="DnaJ_domain"/>
</dbReference>
<evidence type="ECO:0000259" key="9">
    <source>
        <dbReference type="PROSITE" id="PS51188"/>
    </source>
</evidence>
<feature type="zinc finger region" description="CR-type" evidence="6">
    <location>
        <begin position="157"/>
        <end position="239"/>
    </location>
</feature>
<keyword evidence="4 6" id="KW-0862">Zinc</keyword>
<keyword evidence="11" id="KW-1185">Reference proteome</keyword>
<evidence type="ECO:0000256" key="2">
    <source>
        <dbReference type="ARBA" id="ARBA00022737"/>
    </source>
</evidence>
<dbReference type="PROSITE" id="PS51188">
    <property type="entry name" value="ZF_CR"/>
    <property type="match status" value="1"/>
</dbReference>
<evidence type="ECO:0000256" key="1">
    <source>
        <dbReference type="ARBA" id="ARBA00022723"/>
    </source>
</evidence>
<keyword evidence="3 6" id="KW-0863">Zinc-finger</keyword>
<dbReference type="InterPro" id="IPR002939">
    <property type="entry name" value="DnaJ_C"/>
</dbReference>
<evidence type="ECO:0000313" key="11">
    <source>
        <dbReference type="Proteomes" id="UP000774326"/>
    </source>
</evidence>
<keyword evidence="5" id="KW-0143">Chaperone</keyword>
<keyword evidence="7" id="KW-0732">Signal</keyword>
<feature type="domain" description="CR-type" evidence="9">
    <location>
        <begin position="157"/>
        <end position="239"/>
    </location>
</feature>
<dbReference type="CDD" id="cd10747">
    <property type="entry name" value="DnaJ_C"/>
    <property type="match status" value="1"/>
</dbReference>
<dbReference type="CDD" id="cd10719">
    <property type="entry name" value="DnaJ_zf"/>
    <property type="match status" value="1"/>
</dbReference>
<dbReference type="AlphaFoldDB" id="A0A9P8TJW4"/>
<dbReference type="GO" id="GO:0072655">
    <property type="term" value="P:establishment of protein localization to mitochondrion"/>
    <property type="evidence" value="ECO:0007669"/>
    <property type="project" value="UniProtKB-ARBA"/>
</dbReference>
<organism evidence="10 11">
    <name type="scientific">Wickerhamomyces pijperi</name>
    <name type="common">Yeast</name>
    <name type="synonym">Pichia pijperi</name>
    <dbReference type="NCBI Taxonomy" id="599730"/>
    <lineage>
        <taxon>Eukaryota</taxon>
        <taxon>Fungi</taxon>
        <taxon>Dikarya</taxon>
        <taxon>Ascomycota</taxon>
        <taxon>Saccharomycotina</taxon>
        <taxon>Saccharomycetes</taxon>
        <taxon>Phaffomycetales</taxon>
        <taxon>Wickerhamomycetaceae</taxon>
        <taxon>Wickerhamomyces</taxon>
    </lineage>
</organism>
<dbReference type="SMART" id="SM00271">
    <property type="entry name" value="DnaJ"/>
    <property type="match status" value="1"/>
</dbReference>
<reference evidence="10" key="2">
    <citation type="submission" date="2021-01" db="EMBL/GenBank/DDBJ databases">
        <authorList>
            <person name="Schikora-Tamarit M.A."/>
        </authorList>
    </citation>
    <scope>NUCLEOTIDE SEQUENCE</scope>
    <source>
        <strain evidence="10">CBS2887</strain>
    </source>
</reference>
<protein>
    <submittedName>
        <fullName evidence="10">Uncharacterized protein</fullName>
    </submittedName>
</protein>
<dbReference type="OrthoDB" id="550424at2759"/>
<dbReference type="Gene3D" id="2.10.230.10">
    <property type="entry name" value="Heat shock protein DnaJ, cysteine-rich domain"/>
    <property type="match status" value="1"/>
</dbReference>
<dbReference type="PROSITE" id="PS00636">
    <property type="entry name" value="DNAJ_1"/>
    <property type="match status" value="1"/>
</dbReference>
<dbReference type="InterPro" id="IPR018253">
    <property type="entry name" value="DnaJ_domain_CS"/>
</dbReference>
<feature type="domain" description="J" evidence="8">
    <location>
        <begin position="28"/>
        <end position="93"/>
    </location>
</feature>
<comment type="caution">
    <text evidence="10">The sequence shown here is derived from an EMBL/GenBank/DDBJ whole genome shotgun (WGS) entry which is preliminary data.</text>
</comment>
<dbReference type="Gene3D" id="2.60.260.20">
    <property type="entry name" value="Urease metallochaperone UreE, N-terminal domain"/>
    <property type="match status" value="2"/>
</dbReference>
<evidence type="ECO:0000313" key="10">
    <source>
        <dbReference type="EMBL" id="KAH3681006.1"/>
    </source>
</evidence>
<evidence type="ECO:0000256" key="3">
    <source>
        <dbReference type="ARBA" id="ARBA00022771"/>
    </source>
</evidence>
<feature type="signal peptide" evidence="7">
    <location>
        <begin position="1"/>
        <end position="25"/>
    </location>
</feature>
<dbReference type="Proteomes" id="UP000774326">
    <property type="component" value="Unassembled WGS sequence"/>
</dbReference>
<dbReference type="InterPro" id="IPR008971">
    <property type="entry name" value="HSP40/DnaJ_pept-bd"/>
</dbReference>
<proteinExistence type="predicted"/>
<feature type="chain" id="PRO_5040265348" evidence="7">
    <location>
        <begin position="26"/>
        <end position="381"/>
    </location>
</feature>
<dbReference type="PANTHER" id="PTHR43888">
    <property type="entry name" value="DNAJ-LIKE-2, ISOFORM A-RELATED"/>
    <property type="match status" value="1"/>
</dbReference>
<gene>
    <name evidence="10" type="ORF">WICPIJ_008014</name>
</gene>
<dbReference type="GO" id="GO:0030544">
    <property type="term" value="F:Hsp70 protein binding"/>
    <property type="evidence" value="ECO:0007669"/>
    <property type="project" value="InterPro"/>
</dbReference>
<dbReference type="SUPFAM" id="SSF46565">
    <property type="entry name" value="Chaperone J-domain"/>
    <property type="match status" value="1"/>
</dbReference>
<dbReference type="PROSITE" id="PS50076">
    <property type="entry name" value="DNAJ_2"/>
    <property type="match status" value="1"/>
</dbReference>
<dbReference type="Pfam" id="PF00684">
    <property type="entry name" value="DnaJ_CXXCXGXG"/>
    <property type="match status" value="1"/>
</dbReference>
<dbReference type="SUPFAM" id="SSF49493">
    <property type="entry name" value="HSP40/DnaJ peptide-binding domain"/>
    <property type="match status" value="2"/>
</dbReference>
<name>A0A9P8TJW4_WICPI</name>
<dbReference type="GO" id="GO:0008270">
    <property type="term" value="F:zinc ion binding"/>
    <property type="evidence" value="ECO:0007669"/>
    <property type="project" value="UniProtKB-KW"/>
</dbReference>
<dbReference type="Gene3D" id="1.10.287.110">
    <property type="entry name" value="DnaJ domain"/>
    <property type="match status" value="1"/>
</dbReference>
<evidence type="ECO:0000256" key="5">
    <source>
        <dbReference type="ARBA" id="ARBA00023186"/>
    </source>
</evidence>